<dbReference type="PANTHER" id="PTHR31066">
    <property type="entry name" value="OS05G0427100 PROTEIN-RELATED"/>
    <property type="match status" value="1"/>
</dbReference>
<dbReference type="AlphaFoldDB" id="A0A151RFN8"/>
<dbReference type="Pfam" id="PF00564">
    <property type="entry name" value="PB1"/>
    <property type="match status" value="1"/>
</dbReference>
<dbReference type="STRING" id="3821.A0A151RFN8"/>
<evidence type="ECO:0000313" key="2">
    <source>
        <dbReference type="EMBL" id="KYP41205.1"/>
    </source>
</evidence>
<gene>
    <name evidence="2" type="ORF">KK1_037438</name>
</gene>
<feature type="domain" description="PB1" evidence="1">
    <location>
        <begin position="3"/>
        <end position="50"/>
    </location>
</feature>
<dbReference type="InterPro" id="IPR053198">
    <property type="entry name" value="Gynoecium_Dev_Regulator"/>
</dbReference>
<dbReference type="Gramene" id="C.cajan_37259.t">
    <property type="protein sequence ID" value="C.cajan_37259.t.cds1"/>
    <property type="gene ID" value="C.cajan_37259"/>
</dbReference>
<organism evidence="2 3">
    <name type="scientific">Cajanus cajan</name>
    <name type="common">Pigeon pea</name>
    <name type="synonym">Cajanus indicus</name>
    <dbReference type="NCBI Taxonomy" id="3821"/>
    <lineage>
        <taxon>Eukaryota</taxon>
        <taxon>Viridiplantae</taxon>
        <taxon>Streptophyta</taxon>
        <taxon>Embryophyta</taxon>
        <taxon>Tracheophyta</taxon>
        <taxon>Spermatophyta</taxon>
        <taxon>Magnoliopsida</taxon>
        <taxon>eudicotyledons</taxon>
        <taxon>Gunneridae</taxon>
        <taxon>Pentapetalae</taxon>
        <taxon>rosids</taxon>
        <taxon>fabids</taxon>
        <taxon>Fabales</taxon>
        <taxon>Fabaceae</taxon>
        <taxon>Papilionoideae</taxon>
        <taxon>50 kb inversion clade</taxon>
        <taxon>NPAAA clade</taxon>
        <taxon>indigoferoid/millettioid clade</taxon>
        <taxon>Phaseoleae</taxon>
        <taxon>Cajanus</taxon>
    </lineage>
</organism>
<sequence>DLTFKYQLPGKDLDTLIFITNNDNLEHMMHEYDCRYRLNFKTIRMRLFLFALSTNSKSSFSFDCDLVKTSPLPPSNIDYLFGLDKVVAPPPIAHSFVDVKFHDPISKPVAPSLEYHPRAPALPSPLISDPNVNTLKIHQQVEH</sequence>
<proteinExistence type="predicted"/>
<feature type="non-terminal residue" evidence="2">
    <location>
        <position position="1"/>
    </location>
</feature>
<dbReference type="EMBL" id="KQ483788">
    <property type="protein sequence ID" value="KYP41205.1"/>
    <property type="molecule type" value="Genomic_DNA"/>
</dbReference>
<name>A0A151RFN8_CAJCA</name>
<evidence type="ECO:0000259" key="1">
    <source>
        <dbReference type="Pfam" id="PF00564"/>
    </source>
</evidence>
<dbReference type="SUPFAM" id="SSF54277">
    <property type="entry name" value="CAD &amp; PB1 domains"/>
    <property type="match status" value="1"/>
</dbReference>
<accession>A0A151RFN8</accession>
<dbReference type="PANTHER" id="PTHR31066:SF100">
    <property type="entry name" value="PB1 DOMAIN-CONTAINING PROTEIN"/>
    <property type="match status" value="1"/>
</dbReference>
<protein>
    <recommendedName>
        <fullName evidence="1">PB1 domain-containing protein</fullName>
    </recommendedName>
</protein>
<dbReference type="Proteomes" id="UP000075243">
    <property type="component" value="Unassembled WGS sequence"/>
</dbReference>
<reference evidence="2" key="1">
    <citation type="journal article" date="2012" name="Nat. Biotechnol.">
        <title>Draft genome sequence of pigeonpea (Cajanus cajan), an orphan legume crop of resource-poor farmers.</title>
        <authorList>
            <person name="Varshney R.K."/>
            <person name="Chen W."/>
            <person name="Li Y."/>
            <person name="Bharti A.K."/>
            <person name="Saxena R.K."/>
            <person name="Schlueter J.A."/>
            <person name="Donoghue M.T."/>
            <person name="Azam S."/>
            <person name="Fan G."/>
            <person name="Whaley A.M."/>
            <person name="Farmer A.D."/>
            <person name="Sheridan J."/>
            <person name="Iwata A."/>
            <person name="Tuteja R."/>
            <person name="Penmetsa R.V."/>
            <person name="Wu W."/>
            <person name="Upadhyaya H.D."/>
            <person name="Yang S.P."/>
            <person name="Shah T."/>
            <person name="Saxena K.B."/>
            <person name="Michael T."/>
            <person name="McCombie W.R."/>
            <person name="Yang B."/>
            <person name="Zhang G."/>
            <person name="Yang H."/>
            <person name="Wang J."/>
            <person name="Spillane C."/>
            <person name="Cook D.R."/>
            <person name="May G.D."/>
            <person name="Xu X."/>
            <person name="Jackson S.A."/>
        </authorList>
    </citation>
    <scope>NUCLEOTIDE SEQUENCE [LARGE SCALE GENOMIC DNA]</scope>
</reference>
<keyword evidence="3" id="KW-1185">Reference proteome</keyword>
<dbReference type="InterPro" id="IPR000270">
    <property type="entry name" value="PB1_dom"/>
</dbReference>
<evidence type="ECO:0000313" key="3">
    <source>
        <dbReference type="Proteomes" id="UP000075243"/>
    </source>
</evidence>